<reference evidence="1" key="3">
    <citation type="submission" date="2024-09" db="EMBL/GenBank/DDBJ databases">
        <authorList>
            <person name="Sun Q."/>
        </authorList>
    </citation>
    <scope>NUCLEOTIDE SEQUENCE</scope>
    <source>
        <strain evidence="1">CGMCC 4.163</strain>
    </source>
</reference>
<evidence type="ECO:0000313" key="2">
    <source>
        <dbReference type="EMBL" id="MFC7256895.1"/>
    </source>
</evidence>
<comment type="caution">
    <text evidence="1">The sequence shown here is derived from an EMBL/GenBank/DDBJ whole genome shotgun (WGS) entry which is preliminary data.</text>
</comment>
<sequence length="304" mass="31769">MTGGGAASLAFGKEQSFTGSLTGAPDYWAFGRNPTLTELSLENQLQRLDEADAVESVESVKQNFEGAVAVEAVVSADVHGDVQDLVFNDSGTGFVSGRPASGRIFAGIDYLDGTAERELIGCIPVDYSVTYEQGGMTTYSLSMLYADEQEATSITPTGVTQVTDGSSVPFHGTTLTIDAADVTKLQSATLSISNIARFQRGGETTPVDAVIAAPETTLEASAIFTGPETRLDLAYGGGSVNEPQDQLSSVTGSFSLTSKGGASVTTYDLPKLKPDSYQWADLIDAETDLTDPTTFHVNGGVTVS</sequence>
<proteinExistence type="predicted"/>
<reference evidence="1" key="1">
    <citation type="journal article" date="2014" name="Int. J. Syst. Evol. Microbiol.">
        <title>Complete genome sequence of Corynebacterium casei LMG S-19264T (=DSM 44701T), isolated from a smear-ripened cheese.</title>
        <authorList>
            <consortium name="US DOE Joint Genome Institute (JGI-PGF)"/>
            <person name="Walter F."/>
            <person name="Albersmeier A."/>
            <person name="Kalinowski J."/>
            <person name="Ruckert C."/>
        </authorList>
    </citation>
    <scope>NUCLEOTIDE SEQUENCE [LARGE SCALE GENOMIC DNA]</scope>
    <source>
        <strain evidence="1">CGMCC 4.163</strain>
    </source>
</reference>
<protein>
    <submittedName>
        <fullName evidence="1">Phage tail tube protein</fullName>
    </submittedName>
</protein>
<dbReference type="Pfam" id="PF18906">
    <property type="entry name" value="Phage_tube_2"/>
    <property type="match status" value="1"/>
</dbReference>
<reference evidence="3" key="2">
    <citation type="journal article" date="2019" name="Int. J. Syst. Evol. Microbiol.">
        <title>The Global Catalogue of Microorganisms (GCM) 10K type strain sequencing project: providing services to taxonomists for standard genome sequencing and annotation.</title>
        <authorList>
            <consortium name="The Broad Institute Genomics Platform"/>
            <consortium name="The Broad Institute Genome Sequencing Center for Infectious Disease"/>
            <person name="Wu L."/>
            <person name="Ma J."/>
        </authorList>
    </citation>
    <scope>NUCLEOTIDE SEQUENCE [LARGE SCALE GENOMIC DNA]</scope>
    <source>
        <strain evidence="3">GX21</strain>
    </source>
</reference>
<dbReference type="EMBL" id="JBHTAT010000001">
    <property type="protein sequence ID" value="MFC7253764.1"/>
    <property type="molecule type" value="Genomic_DNA"/>
</dbReference>
<evidence type="ECO:0000313" key="3">
    <source>
        <dbReference type="Proteomes" id="UP001596434"/>
    </source>
</evidence>
<dbReference type="Proteomes" id="UP001596434">
    <property type="component" value="Unassembled WGS sequence"/>
</dbReference>
<keyword evidence="3" id="KW-1185">Reference proteome</keyword>
<dbReference type="RefSeq" id="WP_379701798.1">
    <property type="nucleotide sequence ID" value="NZ_JBHTAT010000001.1"/>
</dbReference>
<name>A0ABD5ZTP3_9EURY</name>
<evidence type="ECO:0000313" key="1">
    <source>
        <dbReference type="EMBL" id="MFC7253764.1"/>
    </source>
</evidence>
<dbReference type="GeneID" id="96955292"/>
<organism evidence="1 3">
    <name type="scientific">Haloplanus litoreus</name>
    <dbReference type="NCBI Taxonomy" id="767515"/>
    <lineage>
        <taxon>Archaea</taxon>
        <taxon>Methanobacteriati</taxon>
        <taxon>Methanobacteriota</taxon>
        <taxon>Stenosarchaea group</taxon>
        <taxon>Halobacteria</taxon>
        <taxon>Halobacteriales</taxon>
        <taxon>Haloferacaceae</taxon>
        <taxon>Haloplanus</taxon>
    </lineage>
</organism>
<dbReference type="EMBL" id="JBHTAT010000001">
    <property type="protein sequence ID" value="MFC7256895.1"/>
    <property type="molecule type" value="Genomic_DNA"/>
</dbReference>
<dbReference type="AlphaFoldDB" id="A0ABD5ZTP3"/>
<dbReference type="InterPro" id="IPR044000">
    <property type="entry name" value="Phage_tube_2"/>
</dbReference>
<accession>A0ABD5ZTP3</accession>
<gene>
    <name evidence="1" type="ORF">ACFQKE_00305</name>
    <name evidence="2" type="ORF">ACFQKE_16540</name>
</gene>